<proteinExistence type="predicted"/>
<dbReference type="AlphaFoldDB" id="A0A8H6F1Q9"/>
<sequence length="76" mass="8421">MSTKVAQGKSKDDLSIPEGGLNSIPLNSDRRTRSNSPVKNRYSLPPNLTDYKLPSIPRMDDDIKSIMSSTSLIKKD</sequence>
<feature type="region of interest" description="Disordered" evidence="1">
    <location>
        <begin position="1"/>
        <end position="76"/>
    </location>
</feature>
<comment type="caution">
    <text evidence="2">The sequence shown here is derived from an EMBL/GenBank/DDBJ whole genome shotgun (WGS) entry which is preliminary data.</text>
</comment>
<evidence type="ECO:0000256" key="1">
    <source>
        <dbReference type="SAM" id="MobiDB-lite"/>
    </source>
</evidence>
<dbReference type="EMBL" id="JABWAD010000059">
    <property type="protein sequence ID" value="KAF6065031.1"/>
    <property type="molecule type" value="Genomic_DNA"/>
</dbReference>
<dbReference type="Proteomes" id="UP000536275">
    <property type="component" value="Unassembled WGS sequence"/>
</dbReference>
<accession>A0A8H6F1Q9</accession>
<evidence type="ECO:0000313" key="3">
    <source>
        <dbReference type="Proteomes" id="UP000536275"/>
    </source>
</evidence>
<gene>
    <name evidence="2" type="ORF">FOB64_004804</name>
</gene>
<protein>
    <submittedName>
        <fullName evidence="2">Uncharacterized protein</fullName>
    </submittedName>
</protein>
<reference evidence="2 3" key="1">
    <citation type="submission" date="2020-03" db="EMBL/GenBank/DDBJ databases">
        <title>FDA dAtabase for Regulatory Grade micrObial Sequences (FDA-ARGOS): Supporting development and validation of Infectious Disease Dx tests.</title>
        <authorList>
            <person name="Campos J."/>
            <person name="Goldberg B."/>
            <person name="Tallon L."/>
            <person name="Sadzewicz L."/>
            <person name="Vavikolanu K."/>
            <person name="Mehta A."/>
            <person name="Aluvathingal J."/>
            <person name="Nadendla S."/>
            <person name="Nandy P."/>
            <person name="Geyer C."/>
            <person name="Yan Y."/>
            <person name="Sichtig H."/>
        </authorList>
    </citation>
    <scope>NUCLEOTIDE SEQUENCE [LARGE SCALE GENOMIC DNA]</scope>
    <source>
        <strain evidence="2 3">FDAARGOS_656</strain>
    </source>
</reference>
<evidence type="ECO:0000313" key="2">
    <source>
        <dbReference type="EMBL" id="KAF6065031.1"/>
    </source>
</evidence>
<organism evidence="2 3">
    <name type="scientific">Candida albicans</name>
    <name type="common">Yeast</name>
    <dbReference type="NCBI Taxonomy" id="5476"/>
    <lineage>
        <taxon>Eukaryota</taxon>
        <taxon>Fungi</taxon>
        <taxon>Dikarya</taxon>
        <taxon>Ascomycota</taxon>
        <taxon>Saccharomycotina</taxon>
        <taxon>Pichiomycetes</taxon>
        <taxon>Debaryomycetaceae</taxon>
        <taxon>Candida/Lodderomyces clade</taxon>
        <taxon>Candida</taxon>
    </lineage>
</organism>
<name>A0A8H6F1Q9_CANAX</name>
<feature type="compositionally biased region" description="Polar residues" evidence="1">
    <location>
        <begin position="66"/>
        <end position="76"/>
    </location>
</feature>